<keyword evidence="2" id="KW-0862">Zinc</keyword>
<evidence type="ECO:0000313" key="5">
    <source>
        <dbReference type="EMBL" id="KAF2073486.1"/>
    </source>
</evidence>
<keyword evidence="1" id="KW-0479">Metal-binding</keyword>
<dbReference type="InterPro" id="IPR045258">
    <property type="entry name" value="ACAP1/2/3-like"/>
</dbReference>
<organism evidence="5 6">
    <name type="scientific">Polysphondylium violaceum</name>
    <dbReference type="NCBI Taxonomy" id="133409"/>
    <lineage>
        <taxon>Eukaryota</taxon>
        <taxon>Amoebozoa</taxon>
        <taxon>Evosea</taxon>
        <taxon>Eumycetozoa</taxon>
        <taxon>Dictyostelia</taxon>
        <taxon>Dictyosteliales</taxon>
        <taxon>Dictyosteliaceae</taxon>
        <taxon>Polysphondylium</taxon>
    </lineage>
</organism>
<feature type="compositionally biased region" description="Low complexity" evidence="3">
    <location>
        <begin position="102"/>
        <end position="118"/>
    </location>
</feature>
<feature type="region of interest" description="Disordered" evidence="3">
    <location>
        <begin position="102"/>
        <end position="223"/>
    </location>
</feature>
<feature type="compositionally biased region" description="Polar residues" evidence="3">
    <location>
        <begin position="166"/>
        <end position="175"/>
    </location>
</feature>
<dbReference type="Gene3D" id="2.30.29.30">
    <property type="entry name" value="Pleckstrin-homology domain (PH domain)/Phosphotyrosine-binding domain (PTB)"/>
    <property type="match status" value="1"/>
</dbReference>
<dbReference type="Proteomes" id="UP000695562">
    <property type="component" value="Unassembled WGS sequence"/>
</dbReference>
<dbReference type="SUPFAM" id="SSF50729">
    <property type="entry name" value="PH domain-like"/>
    <property type="match status" value="1"/>
</dbReference>
<evidence type="ECO:0000256" key="2">
    <source>
        <dbReference type="ARBA" id="ARBA00022833"/>
    </source>
</evidence>
<dbReference type="GO" id="GO:0046872">
    <property type="term" value="F:metal ion binding"/>
    <property type="evidence" value="ECO:0007669"/>
    <property type="project" value="UniProtKB-KW"/>
</dbReference>
<dbReference type="PANTHER" id="PTHR23180">
    <property type="entry name" value="CENTAURIN/ARF"/>
    <property type="match status" value="1"/>
</dbReference>
<evidence type="ECO:0000256" key="3">
    <source>
        <dbReference type="SAM" id="MobiDB-lite"/>
    </source>
</evidence>
<dbReference type="GO" id="GO:0005096">
    <property type="term" value="F:GTPase activator activity"/>
    <property type="evidence" value="ECO:0007669"/>
    <property type="project" value="InterPro"/>
</dbReference>
<feature type="compositionally biased region" description="Low complexity" evidence="3">
    <location>
        <begin position="176"/>
        <end position="209"/>
    </location>
</feature>
<dbReference type="EMBL" id="AJWJ01000201">
    <property type="protein sequence ID" value="KAF2073486.1"/>
    <property type="molecule type" value="Genomic_DNA"/>
</dbReference>
<dbReference type="CDD" id="cd00821">
    <property type="entry name" value="PH"/>
    <property type="match status" value="1"/>
</dbReference>
<dbReference type="SMART" id="SM00233">
    <property type="entry name" value="PH"/>
    <property type="match status" value="1"/>
</dbReference>
<dbReference type="Pfam" id="PF00169">
    <property type="entry name" value="PH"/>
    <property type="match status" value="1"/>
</dbReference>
<proteinExistence type="predicted"/>
<dbReference type="PANTHER" id="PTHR23180:SF414">
    <property type="entry name" value="ANKYRIN REPEAT-CONTAINING PROTEIN-RELATED"/>
    <property type="match status" value="1"/>
</dbReference>
<feature type="domain" description="PH" evidence="4">
    <location>
        <begin position="2"/>
        <end position="99"/>
    </location>
</feature>
<dbReference type="OrthoDB" id="10261837at2759"/>
<keyword evidence="6" id="KW-1185">Reference proteome</keyword>
<accession>A0A8J4USD4</accession>
<comment type="caution">
    <text evidence="5">The sequence shown here is derived from an EMBL/GenBank/DDBJ whole genome shotgun (WGS) entry which is preliminary data.</text>
</comment>
<evidence type="ECO:0000313" key="6">
    <source>
        <dbReference type="Proteomes" id="UP000695562"/>
    </source>
</evidence>
<dbReference type="PROSITE" id="PS50003">
    <property type="entry name" value="PH_DOMAIN"/>
    <property type="match status" value="1"/>
</dbReference>
<evidence type="ECO:0000256" key="1">
    <source>
        <dbReference type="ARBA" id="ARBA00022723"/>
    </source>
</evidence>
<sequence>MSIIKEGSLFKKCKKSSGWLKRYYIIQSNLLLKYKKKPGSKSTIADETVDLSFTTIQSSTIKQFSFTIVNIHNSSTLYLCANDASEARDWIDALNKASGASLSTTKASTTAKEISTTSHHSRPAPPPPQPISNVYSMPSYHRPTSAPQPYQQAPVPMSHNFPAFYQYSSQPTMTNPTQQHQPIYQQPPQHYSSQSQPQPQMSYQTTPSASPFPPLPPLTNQAQTNSNIYGEVSQPQQENTSRYPNFSKYISAPQLNNYNYNYPPTGY</sequence>
<dbReference type="InterPro" id="IPR001849">
    <property type="entry name" value="PH_domain"/>
</dbReference>
<dbReference type="AlphaFoldDB" id="A0A8J4USD4"/>
<reference evidence="5" key="1">
    <citation type="submission" date="2020-01" db="EMBL/GenBank/DDBJ databases">
        <title>Development of genomics and gene disruption for Polysphondylium violaceum indicates a role for the polyketide synthase stlB in stalk morphogenesis.</title>
        <authorList>
            <person name="Narita B."/>
            <person name="Kawabe Y."/>
            <person name="Kin K."/>
            <person name="Saito T."/>
            <person name="Gibbs R."/>
            <person name="Kuspa A."/>
            <person name="Muzny D."/>
            <person name="Queller D."/>
            <person name="Richards S."/>
            <person name="Strassman J."/>
            <person name="Sucgang R."/>
            <person name="Worley K."/>
            <person name="Schaap P."/>
        </authorList>
    </citation>
    <scope>NUCLEOTIDE SEQUENCE</scope>
    <source>
        <strain evidence="5">QSvi11</strain>
    </source>
</reference>
<protein>
    <recommendedName>
        <fullName evidence="4">PH domain-containing protein</fullName>
    </recommendedName>
</protein>
<name>A0A8J4USD4_9MYCE</name>
<dbReference type="InterPro" id="IPR011993">
    <property type="entry name" value="PH-like_dom_sf"/>
</dbReference>
<gene>
    <name evidence="5" type="ORF">CYY_005195</name>
</gene>
<evidence type="ECO:0000259" key="4">
    <source>
        <dbReference type="PROSITE" id="PS50003"/>
    </source>
</evidence>